<evidence type="ECO:0000313" key="3">
    <source>
        <dbReference type="EMBL" id="MBP0905262.1"/>
    </source>
</evidence>
<keyword evidence="4" id="KW-1185">Reference proteome</keyword>
<evidence type="ECO:0000313" key="4">
    <source>
        <dbReference type="Proteomes" id="UP000670776"/>
    </source>
</evidence>
<dbReference type="Pfam" id="PF13568">
    <property type="entry name" value="OMP_b-brl_2"/>
    <property type="match status" value="1"/>
</dbReference>
<feature type="signal peptide" evidence="1">
    <location>
        <begin position="1"/>
        <end position="21"/>
    </location>
</feature>
<proteinExistence type="predicted"/>
<comment type="caution">
    <text evidence="3">The sequence shown here is derived from an EMBL/GenBank/DDBJ whole genome shotgun (WGS) entry which is preliminary data.</text>
</comment>
<dbReference type="EMBL" id="JAGJCB010000019">
    <property type="protein sequence ID" value="MBP0905262.1"/>
    <property type="molecule type" value="Genomic_DNA"/>
</dbReference>
<organism evidence="3 4">
    <name type="scientific">Mariniflexile gromovii</name>
    <dbReference type="NCBI Taxonomy" id="362523"/>
    <lineage>
        <taxon>Bacteria</taxon>
        <taxon>Pseudomonadati</taxon>
        <taxon>Bacteroidota</taxon>
        <taxon>Flavobacteriia</taxon>
        <taxon>Flavobacteriales</taxon>
        <taxon>Flavobacteriaceae</taxon>
        <taxon>Mariniflexile</taxon>
    </lineage>
</organism>
<accession>A0ABS4BYZ8</accession>
<dbReference type="RefSeq" id="WP_209656157.1">
    <property type="nucleotide sequence ID" value="NZ_JAGJCB010000019.1"/>
</dbReference>
<dbReference type="InterPro" id="IPR025665">
    <property type="entry name" value="Beta-barrel_OMP_2"/>
</dbReference>
<sequence length="197" mass="22048">MKNSILVFVIGFLSFSTFSQSKTSFGFRSGVNIANLSNTNLETKTGLYLGALVNIKISELYTLQPELGYSNQGADAKNTMDENVVIHYISVSVANKFFVKDSPFHFIIAPGFDFDSDDSLIGLANRNEGNDVTFIDLNIGLGIGIDFKNGLGIEARYKRGLVDVFSGDWHSFDSQQYEDENQFNTVFQLGMYYKFKF</sequence>
<feature type="domain" description="Outer membrane protein beta-barrel" evidence="2">
    <location>
        <begin position="18"/>
        <end position="165"/>
    </location>
</feature>
<reference evidence="3 4" key="1">
    <citation type="submission" date="2021-04" db="EMBL/GenBank/DDBJ databases">
        <title>Mariniflexile gromovii gen. nov., sp. nov., a gliding bacterium isolated from the sea urchin Strongylocentrotus intermedius.</title>
        <authorList>
            <person name="Ko S."/>
            <person name="Le V."/>
            <person name="Ahn C.-Y."/>
            <person name="Oh H.-M."/>
        </authorList>
    </citation>
    <scope>NUCLEOTIDE SEQUENCE [LARGE SCALE GENOMIC DNA]</scope>
    <source>
        <strain evidence="3 4">KCTC 12570</strain>
    </source>
</reference>
<name>A0ABS4BYZ8_9FLAO</name>
<feature type="chain" id="PRO_5047329809" evidence="1">
    <location>
        <begin position="22"/>
        <end position="197"/>
    </location>
</feature>
<gene>
    <name evidence="3" type="ORF">J8H85_15620</name>
</gene>
<evidence type="ECO:0000259" key="2">
    <source>
        <dbReference type="Pfam" id="PF13568"/>
    </source>
</evidence>
<dbReference type="Proteomes" id="UP000670776">
    <property type="component" value="Unassembled WGS sequence"/>
</dbReference>
<evidence type="ECO:0000256" key="1">
    <source>
        <dbReference type="SAM" id="SignalP"/>
    </source>
</evidence>
<keyword evidence="1" id="KW-0732">Signal</keyword>
<protein>
    <submittedName>
        <fullName evidence="3">PorT family protein</fullName>
    </submittedName>
</protein>